<proteinExistence type="inferred from homology"/>
<evidence type="ECO:0000313" key="10">
    <source>
        <dbReference type="EMBL" id="KAK0609379.1"/>
    </source>
</evidence>
<dbReference type="InterPro" id="IPR048682">
    <property type="entry name" value="COG4"/>
</dbReference>
<reference evidence="10" key="1">
    <citation type="submission" date="2023-06" db="EMBL/GenBank/DDBJ databases">
        <title>Genome-scale phylogeny and comparative genomics of the fungal order Sordariales.</title>
        <authorList>
            <consortium name="Lawrence Berkeley National Laboratory"/>
            <person name="Hensen N."/>
            <person name="Bonometti L."/>
            <person name="Westerberg I."/>
            <person name="Brannstrom I.O."/>
            <person name="Guillou S."/>
            <person name="Cros-Aarteil S."/>
            <person name="Calhoun S."/>
            <person name="Haridas S."/>
            <person name="Kuo A."/>
            <person name="Mondo S."/>
            <person name="Pangilinan J."/>
            <person name="Riley R."/>
            <person name="LaButti K."/>
            <person name="Andreopoulos B."/>
            <person name="Lipzen A."/>
            <person name="Chen C."/>
            <person name="Yanf M."/>
            <person name="Daum C."/>
            <person name="Ng V."/>
            <person name="Clum A."/>
            <person name="Steindorff A."/>
            <person name="Ohm R."/>
            <person name="Martin F."/>
            <person name="Silar P."/>
            <person name="Natvig D."/>
            <person name="Lalanne C."/>
            <person name="Gautier V."/>
            <person name="Ament-velasquez S.L."/>
            <person name="Kruys A."/>
            <person name="Hutchinson M.I."/>
            <person name="Powell A.J."/>
            <person name="Barry K."/>
            <person name="Miller A.N."/>
            <person name="Grigoriev I.V."/>
            <person name="Debuchy R."/>
            <person name="Gladieux P."/>
            <person name="Thoren M.H."/>
            <person name="Johannesson H."/>
        </authorList>
    </citation>
    <scope>NUCLEOTIDE SEQUENCE</scope>
    <source>
        <strain evidence="10">SMH3391-2</strain>
    </source>
</reference>
<protein>
    <recommendedName>
        <fullName evidence="3">Conserved oligomeric Golgi complex subunit 4</fullName>
    </recommendedName>
    <alternativeName>
        <fullName evidence="8">Component of oligomeric Golgi complex 4</fullName>
    </alternativeName>
</protein>
<dbReference type="SMART" id="SM00762">
    <property type="entry name" value="Cog4"/>
    <property type="match status" value="1"/>
</dbReference>
<evidence type="ECO:0000313" key="11">
    <source>
        <dbReference type="Proteomes" id="UP001174934"/>
    </source>
</evidence>
<dbReference type="Pfam" id="PF08318">
    <property type="entry name" value="COG4_m"/>
    <property type="match status" value="1"/>
</dbReference>
<keyword evidence="6" id="KW-0333">Golgi apparatus</keyword>
<evidence type="ECO:0000256" key="6">
    <source>
        <dbReference type="ARBA" id="ARBA00023034"/>
    </source>
</evidence>
<dbReference type="InterPro" id="IPR013167">
    <property type="entry name" value="COG4_M"/>
</dbReference>
<evidence type="ECO:0000256" key="5">
    <source>
        <dbReference type="ARBA" id="ARBA00022927"/>
    </source>
</evidence>
<comment type="similarity">
    <text evidence="2">Belongs to the COG4 family.</text>
</comment>
<dbReference type="EMBL" id="JAULSR010000014">
    <property type="protein sequence ID" value="KAK0609379.1"/>
    <property type="molecule type" value="Genomic_DNA"/>
</dbReference>
<dbReference type="Pfam" id="PF20662">
    <property type="entry name" value="COG4_C"/>
    <property type="match status" value="1"/>
</dbReference>
<dbReference type="InterPro" id="IPR048684">
    <property type="entry name" value="COG4_C"/>
</dbReference>
<keyword evidence="7" id="KW-0472">Membrane</keyword>
<evidence type="ECO:0000256" key="8">
    <source>
        <dbReference type="ARBA" id="ARBA00031340"/>
    </source>
</evidence>
<evidence type="ECO:0000256" key="7">
    <source>
        <dbReference type="ARBA" id="ARBA00023136"/>
    </source>
</evidence>
<dbReference type="GO" id="GO:0000139">
    <property type="term" value="C:Golgi membrane"/>
    <property type="evidence" value="ECO:0007669"/>
    <property type="project" value="UniProtKB-SubCell"/>
</dbReference>
<keyword evidence="4" id="KW-0813">Transport</keyword>
<evidence type="ECO:0000256" key="2">
    <source>
        <dbReference type="ARBA" id="ARBA00009215"/>
    </source>
</evidence>
<accession>A0AA39TJG4</accession>
<keyword evidence="11" id="KW-1185">Reference proteome</keyword>
<dbReference type="Proteomes" id="UP001174934">
    <property type="component" value="Unassembled WGS sequence"/>
</dbReference>
<evidence type="ECO:0000256" key="4">
    <source>
        <dbReference type="ARBA" id="ARBA00022448"/>
    </source>
</evidence>
<evidence type="ECO:0000259" key="9">
    <source>
        <dbReference type="SMART" id="SM00762"/>
    </source>
</evidence>
<sequence length="674" mass="76113">MRAWRSGLDGGPQDWEAAAGYISRAAKVPEDIIRGNFAAAVVPSIEVPDPPWVTLENAKNSLCRLFLREFERAARDEDEATVTRFFKLFPLIGRGDIGLDIYGRYLCQDVVRMARKTLKNVASAKKVSFFYADALVKLFKHIIQTVELHIVLVERHYGAGKMVKVIERLQMEADIQGGIILDLWSDERGVDRRLTDVKSYPFSFLMHSFLPSSRKGTPRMNSPAVGTGAKNAQEIEDEGVVDLREVDGLLSEMAVMLSWWSSYVRFVARKCKDQDDTKDDTFLIPDILLKSSLDGKISDKLTTPYNVMTTFFFRRSVEKAFQLDESPNGLSLNLNKPINTSPPFIITGVDDIAFMINFVIKRSLSVSCREVLTSTILAMDRVLGSDLVGMVQRKMRDESYPKSLVQGGFPPEDKIIAFIVLINSLDTANEYLARIMSNLGVNPDKPGSVSHVSPLRDIFPFEPDLTSVVASLNHLLTSFTSKTTELLNEGLQVLFNQVVKLRLRPILSDTFRDVDYSLSEEELADAMREEEVSGEGGDPMLRRFESGWGQLMRPISRIMTPKMYMALLDLTGRHLARVLEQRLWGYARRTSAFGAIRMERDFLGIISVVARGNYSVRELFSRVSQVLMVVNMEEDEWEELSGLPSCSERRDGDDGVRWVLTREERAKARSRIKG</sequence>
<evidence type="ECO:0000256" key="1">
    <source>
        <dbReference type="ARBA" id="ARBA00004395"/>
    </source>
</evidence>
<dbReference type="PANTHER" id="PTHR24016:SF0">
    <property type="entry name" value="CONSERVED OLIGOMERIC GOLGI COMPLEX SUBUNIT 4"/>
    <property type="match status" value="1"/>
</dbReference>
<feature type="domain" description="COG4 transport protein middle alpha-helical bundle" evidence="9">
    <location>
        <begin position="55"/>
        <end position="396"/>
    </location>
</feature>
<organism evidence="10 11">
    <name type="scientific">Bombardia bombarda</name>
    <dbReference type="NCBI Taxonomy" id="252184"/>
    <lineage>
        <taxon>Eukaryota</taxon>
        <taxon>Fungi</taxon>
        <taxon>Dikarya</taxon>
        <taxon>Ascomycota</taxon>
        <taxon>Pezizomycotina</taxon>
        <taxon>Sordariomycetes</taxon>
        <taxon>Sordariomycetidae</taxon>
        <taxon>Sordariales</taxon>
        <taxon>Lasiosphaeriaceae</taxon>
        <taxon>Bombardia</taxon>
    </lineage>
</organism>
<keyword evidence="5" id="KW-0653">Protein transport</keyword>
<dbReference type="Gene3D" id="1.20.58.1970">
    <property type="match status" value="1"/>
</dbReference>
<gene>
    <name evidence="10" type="ORF">B0T17DRAFT_137540</name>
</gene>
<dbReference type="PANTHER" id="PTHR24016">
    <property type="entry name" value="CONSERVED OLIGOMERIC GOLGI COMPLEX SUBUNIT 4"/>
    <property type="match status" value="1"/>
</dbReference>
<dbReference type="GO" id="GO:0015031">
    <property type="term" value="P:protein transport"/>
    <property type="evidence" value="ECO:0007669"/>
    <property type="project" value="UniProtKB-KW"/>
</dbReference>
<dbReference type="Pfam" id="PF20663">
    <property type="entry name" value="COG4_N"/>
    <property type="match status" value="1"/>
</dbReference>
<dbReference type="InterPro" id="IPR048680">
    <property type="entry name" value="COG4_N"/>
</dbReference>
<dbReference type="AlphaFoldDB" id="A0AA39TJG4"/>
<name>A0AA39TJG4_9PEZI</name>
<comment type="caution">
    <text evidence="10">The sequence shown here is derived from an EMBL/GenBank/DDBJ whole genome shotgun (WGS) entry which is preliminary data.</text>
</comment>
<comment type="subcellular location">
    <subcellularLocation>
        <location evidence="1">Golgi apparatus membrane</location>
        <topology evidence="1">Peripheral membrane protein</topology>
    </subcellularLocation>
</comment>
<evidence type="ECO:0000256" key="3">
    <source>
        <dbReference type="ARBA" id="ARBA00020975"/>
    </source>
</evidence>